<dbReference type="Proteomes" id="UP000565715">
    <property type="component" value="Unassembled WGS sequence"/>
</dbReference>
<dbReference type="EMBL" id="JAAXOO010000003">
    <property type="protein sequence ID" value="NKY34120.1"/>
    <property type="molecule type" value="Genomic_DNA"/>
</dbReference>
<name>A0A846XHD6_9NOCA</name>
<proteinExistence type="predicted"/>
<sequence length="88" mass="9022">MKVVRGLSGSIAAGLVVLACVVVGAAMIGARRGFPGPGAESVGWHIAIAATAVAAQIYSDRKRGAATFVVAVFVLGAATLLLWTQWWI</sequence>
<evidence type="ECO:0000313" key="2">
    <source>
        <dbReference type="EMBL" id="NKY34120.1"/>
    </source>
</evidence>
<gene>
    <name evidence="2" type="ORF">HGA13_13675</name>
</gene>
<organism evidence="2 3">
    <name type="scientific">Nocardia speluncae</name>
    <dbReference type="NCBI Taxonomy" id="419477"/>
    <lineage>
        <taxon>Bacteria</taxon>
        <taxon>Bacillati</taxon>
        <taxon>Actinomycetota</taxon>
        <taxon>Actinomycetes</taxon>
        <taxon>Mycobacteriales</taxon>
        <taxon>Nocardiaceae</taxon>
        <taxon>Nocardia</taxon>
    </lineage>
</organism>
<reference evidence="2 3" key="1">
    <citation type="submission" date="2020-04" db="EMBL/GenBank/DDBJ databases">
        <title>MicrobeNet Type strains.</title>
        <authorList>
            <person name="Nicholson A.C."/>
        </authorList>
    </citation>
    <scope>NUCLEOTIDE SEQUENCE [LARGE SCALE GENOMIC DNA]</scope>
    <source>
        <strain evidence="2 3">DSM 45078</strain>
    </source>
</reference>
<keyword evidence="1" id="KW-1133">Transmembrane helix</keyword>
<keyword evidence="1" id="KW-0812">Transmembrane</keyword>
<evidence type="ECO:0000256" key="1">
    <source>
        <dbReference type="SAM" id="Phobius"/>
    </source>
</evidence>
<keyword evidence="3" id="KW-1185">Reference proteome</keyword>
<accession>A0A846XHD6</accession>
<feature type="transmembrane region" description="Helical" evidence="1">
    <location>
        <begin position="42"/>
        <end position="58"/>
    </location>
</feature>
<feature type="transmembrane region" description="Helical" evidence="1">
    <location>
        <begin position="65"/>
        <end position="86"/>
    </location>
</feature>
<evidence type="ECO:0000313" key="3">
    <source>
        <dbReference type="Proteomes" id="UP000565715"/>
    </source>
</evidence>
<comment type="caution">
    <text evidence="2">The sequence shown here is derived from an EMBL/GenBank/DDBJ whole genome shotgun (WGS) entry which is preliminary data.</text>
</comment>
<keyword evidence="1" id="KW-0472">Membrane</keyword>
<dbReference type="RefSeq" id="WP_068043357.1">
    <property type="nucleotide sequence ID" value="NZ_JAAXOO010000003.1"/>
</dbReference>
<feature type="transmembrane region" description="Helical" evidence="1">
    <location>
        <begin position="12"/>
        <end position="30"/>
    </location>
</feature>
<protein>
    <submittedName>
        <fullName evidence="2">Uncharacterized protein</fullName>
    </submittedName>
</protein>
<dbReference type="AlphaFoldDB" id="A0A846XHD6"/>
<dbReference type="PROSITE" id="PS51257">
    <property type="entry name" value="PROKAR_LIPOPROTEIN"/>
    <property type="match status" value="1"/>
</dbReference>